<dbReference type="PRINTS" id="PR00344">
    <property type="entry name" value="BCTRLSENSOR"/>
</dbReference>
<keyword evidence="4" id="KW-0808">Transferase</keyword>
<dbReference type="AlphaFoldDB" id="A0A1Z9Z2I5"/>
<dbReference type="Gene3D" id="3.30.565.10">
    <property type="entry name" value="Histidine kinase-like ATPase, C-terminal domain"/>
    <property type="match status" value="1"/>
</dbReference>
<dbReference type="EMBL" id="NEXX01000001">
    <property type="protein sequence ID" value="OUY08681.1"/>
    <property type="molecule type" value="Genomic_DNA"/>
</dbReference>
<dbReference type="InterPro" id="IPR036890">
    <property type="entry name" value="HATPase_C_sf"/>
</dbReference>
<dbReference type="PANTHER" id="PTHR43047">
    <property type="entry name" value="TWO-COMPONENT HISTIDINE PROTEIN KINASE"/>
    <property type="match status" value="1"/>
</dbReference>
<proteinExistence type="predicted"/>
<dbReference type="Proteomes" id="UP000196536">
    <property type="component" value="Unassembled WGS sequence"/>
</dbReference>
<name>A0A1Z9Z2I5_9GAMM</name>
<dbReference type="RefSeq" id="WP_087619345.1">
    <property type="nucleotide sequence ID" value="NZ_NEXX01000001.1"/>
</dbReference>
<comment type="caution">
    <text evidence="7">The sequence shown here is derived from an EMBL/GenBank/DDBJ whole genome shotgun (WGS) entry which is preliminary data.</text>
</comment>
<keyword evidence="8" id="KW-1185">Reference proteome</keyword>
<evidence type="ECO:0000256" key="4">
    <source>
        <dbReference type="ARBA" id="ARBA00022679"/>
    </source>
</evidence>
<dbReference type="EC" id="2.7.13.3" evidence="2"/>
<gene>
    <name evidence="7" type="ORF">CAP51_03455</name>
</gene>
<dbReference type="OrthoDB" id="9770795at2"/>
<dbReference type="PANTHER" id="PTHR43047:SF72">
    <property type="entry name" value="OSMOSENSING HISTIDINE PROTEIN KINASE SLN1"/>
    <property type="match status" value="1"/>
</dbReference>
<dbReference type="GO" id="GO:0000155">
    <property type="term" value="F:phosphorelay sensor kinase activity"/>
    <property type="evidence" value="ECO:0007669"/>
    <property type="project" value="InterPro"/>
</dbReference>
<evidence type="ECO:0000256" key="3">
    <source>
        <dbReference type="ARBA" id="ARBA00022553"/>
    </source>
</evidence>
<sequence length="408" mass="46387">MQVAVQVPDQTTQIDFSSTWFAEAHTFANFIDETVDLLKELSQYDFALYSFYDNGQQYVKIFLGQESFISKVSLDEITLLGQHIKLNVFSPSFLTLKQKLEKLFNHKLESASSLKLSFDAVEYDFTVILFSDQQHQLSHTTWQCIERYIQQRQKSGCQLLQHDHLQQRMAELESMNLGRAKYFSVIAHDLRAPFHGILGCADILAHEKETLDEAAAQRLADYIHDTTQSTYGLLENLLNWAMAENGRFHQTPSHFRVVDTLQFVFDLLNAFAFKKQIHLDYDVADDLYAFADVNMVTSVIQNLTSNALKFTPINRNKTVKIKAIKNEQWVEISIQDQGIGMTPEQIAKLFREHTVPSTQGTAGEKGTGLGLVLCKRFLDLNHGSIHVESTPGQGTKFIVRLPIGESIS</sequence>
<keyword evidence="3" id="KW-0597">Phosphoprotein</keyword>
<dbReference type="InterPro" id="IPR005467">
    <property type="entry name" value="His_kinase_dom"/>
</dbReference>
<dbReference type="InterPro" id="IPR003594">
    <property type="entry name" value="HATPase_dom"/>
</dbReference>
<dbReference type="InterPro" id="IPR004358">
    <property type="entry name" value="Sig_transdc_His_kin-like_C"/>
</dbReference>
<comment type="catalytic activity">
    <reaction evidence="1">
        <text>ATP + protein L-histidine = ADP + protein N-phospho-L-histidine.</text>
        <dbReference type="EC" id="2.7.13.3"/>
    </reaction>
</comment>
<evidence type="ECO:0000256" key="2">
    <source>
        <dbReference type="ARBA" id="ARBA00012438"/>
    </source>
</evidence>
<accession>A0A1Z9Z2I5</accession>
<dbReference type="GO" id="GO:0005886">
    <property type="term" value="C:plasma membrane"/>
    <property type="evidence" value="ECO:0007669"/>
    <property type="project" value="TreeGrafter"/>
</dbReference>
<organism evidence="7 8">
    <name type="scientific">Acinetobacter populi</name>
    <dbReference type="NCBI Taxonomy" id="1582270"/>
    <lineage>
        <taxon>Bacteria</taxon>
        <taxon>Pseudomonadati</taxon>
        <taxon>Pseudomonadota</taxon>
        <taxon>Gammaproteobacteria</taxon>
        <taxon>Moraxellales</taxon>
        <taxon>Moraxellaceae</taxon>
        <taxon>Acinetobacter</taxon>
    </lineage>
</organism>
<dbReference type="CDD" id="cd00082">
    <property type="entry name" value="HisKA"/>
    <property type="match status" value="1"/>
</dbReference>
<evidence type="ECO:0000256" key="5">
    <source>
        <dbReference type="ARBA" id="ARBA00022777"/>
    </source>
</evidence>
<dbReference type="Gene3D" id="1.10.287.130">
    <property type="match status" value="1"/>
</dbReference>
<dbReference type="GO" id="GO:0009927">
    <property type="term" value="F:histidine phosphotransfer kinase activity"/>
    <property type="evidence" value="ECO:0007669"/>
    <property type="project" value="TreeGrafter"/>
</dbReference>
<dbReference type="InterPro" id="IPR003661">
    <property type="entry name" value="HisK_dim/P_dom"/>
</dbReference>
<dbReference type="Pfam" id="PF00512">
    <property type="entry name" value="HisKA"/>
    <property type="match status" value="1"/>
</dbReference>
<dbReference type="SMART" id="SM00388">
    <property type="entry name" value="HisKA"/>
    <property type="match status" value="1"/>
</dbReference>
<dbReference type="SUPFAM" id="SSF47384">
    <property type="entry name" value="Homodimeric domain of signal transducing histidine kinase"/>
    <property type="match status" value="1"/>
</dbReference>
<dbReference type="PROSITE" id="PS50109">
    <property type="entry name" value="HIS_KIN"/>
    <property type="match status" value="1"/>
</dbReference>
<dbReference type="InterPro" id="IPR036097">
    <property type="entry name" value="HisK_dim/P_sf"/>
</dbReference>
<reference evidence="7 8" key="1">
    <citation type="submission" date="2017-05" db="EMBL/GenBank/DDBJ databases">
        <title>Acinetobacter populi ANC 5415 (= PBJ7), whole genome shotgun sequencing project.</title>
        <authorList>
            <person name="Nemec A."/>
            <person name="Radolfova-Krizova L."/>
        </authorList>
    </citation>
    <scope>NUCLEOTIDE SEQUENCE [LARGE SCALE GENOMIC DNA]</scope>
    <source>
        <strain evidence="7 8">PBJ7</strain>
    </source>
</reference>
<dbReference type="SMART" id="SM00387">
    <property type="entry name" value="HATPase_c"/>
    <property type="match status" value="1"/>
</dbReference>
<evidence type="ECO:0000259" key="6">
    <source>
        <dbReference type="PROSITE" id="PS50109"/>
    </source>
</evidence>
<evidence type="ECO:0000256" key="1">
    <source>
        <dbReference type="ARBA" id="ARBA00000085"/>
    </source>
</evidence>
<protein>
    <recommendedName>
        <fullName evidence="2">histidine kinase</fullName>
        <ecNumber evidence="2">2.7.13.3</ecNumber>
    </recommendedName>
</protein>
<evidence type="ECO:0000313" key="8">
    <source>
        <dbReference type="Proteomes" id="UP000196536"/>
    </source>
</evidence>
<feature type="domain" description="Histidine kinase" evidence="6">
    <location>
        <begin position="185"/>
        <end position="405"/>
    </location>
</feature>
<dbReference type="Pfam" id="PF02518">
    <property type="entry name" value="HATPase_c"/>
    <property type="match status" value="1"/>
</dbReference>
<dbReference type="SUPFAM" id="SSF55874">
    <property type="entry name" value="ATPase domain of HSP90 chaperone/DNA topoisomerase II/histidine kinase"/>
    <property type="match status" value="1"/>
</dbReference>
<evidence type="ECO:0000313" key="7">
    <source>
        <dbReference type="EMBL" id="OUY08681.1"/>
    </source>
</evidence>
<keyword evidence="5" id="KW-0418">Kinase</keyword>